<evidence type="ECO:0000256" key="1">
    <source>
        <dbReference type="SAM" id="MobiDB-lite"/>
    </source>
</evidence>
<protein>
    <submittedName>
        <fullName evidence="2">Uncharacterized protein</fullName>
    </submittedName>
</protein>
<evidence type="ECO:0000313" key="3">
    <source>
        <dbReference type="Proteomes" id="UP000052167"/>
    </source>
</evidence>
<name>A0A922NXS9_9HYPH</name>
<feature type="compositionally biased region" description="Low complexity" evidence="1">
    <location>
        <begin position="112"/>
        <end position="121"/>
    </location>
</feature>
<accession>A0A922NXS9</accession>
<organism evidence="2 3">
    <name type="scientific">Pseudorhizobium pelagicum</name>
    <dbReference type="NCBI Taxonomy" id="1509405"/>
    <lineage>
        <taxon>Bacteria</taxon>
        <taxon>Pseudomonadati</taxon>
        <taxon>Pseudomonadota</taxon>
        <taxon>Alphaproteobacteria</taxon>
        <taxon>Hyphomicrobiales</taxon>
        <taxon>Rhizobiaceae</taxon>
        <taxon>Rhizobium/Agrobacterium group</taxon>
        <taxon>Pseudorhizobium</taxon>
    </lineage>
</organism>
<dbReference type="Proteomes" id="UP000052167">
    <property type="component" value="Unassembled WGS sequence"/>
</dbReference>
<dbReference type="AlphaFoldDB" id="A0A922NXS9"/>
<reference evidence="2 3" key="1">
    <citation type="submission" date="2014-06" db="EMBL/GenBank/DDBJ databases">
        <title>Rhizobium pelagicum/R2-400B4.</title>
        <authorList>
            <person name="Kimes N.E."/>
            <person name="Lopez-Perez M."/>
        </authorList>
    </citation>
    <scope>NUCLEOTIDE SEQUENCE [LARGE SCALE GENOMIC DNA]</scope>
    <source>
        <strain evidence="2 3">R2-400B4</strain>
    </source>
</reference>
<proteinExistence type="predicted"/>
<dbReference type="RefSeq" id="WP_037166347.1">
    <property type="nucleotide sequence ID" value="NZ_CAJXID010000015.1"/>
</dbReference>
<keyword evidence="3" id="KW-1185">Reference proteome</keyword>
<sequence length="152" mass="16717">MADILLIIVTDNPKRASLALLGCAVERLPSWIRVMSGPEISELQAGAPVLSIWFSDRSYAETLLRERRVEVALDNDFGKHHGRILDWIARRDAAEKEICDAYCAEVASQAEAQAGAGTGAADQHPATTSPPSDLPFTEHPPEPSRQRQSRWT</sequence>
<comment type="caution">
    <text evidence="2">The sequence shown here is derived from an EMBL/GenBank/DDBJ whole genome shotgun (WGS) entry which is preliminary data.</text>
</comment>
<feature type="region of interest" description="Disordered" evidence="1">
    <location>
        <begin position="112"/>
        <end position="152"/>
    </location>
</feature>
<gene>
    <name evidence="2" type="ORF">GV68_07040</name>
</gene>
<evidence type="ECO:0000313" key="2">
    <source>
        <dbReference type="EMBL" id="KEQ06415.1"/>
    </source>
</evidence>
<dbReference type="EMBL" id="JOKJ01000016">
    <property type="protein sequence ID" value="KEQ06415.1"/>
    <property type="molecule type" value="Genomic_DNA"/>
</dbReference>